<sequence>MSRGLGSPLSFLLAGWGWLLLTSLLGLATFWGIVRGAPLPPGLRVLHVHGIIIGGLLQLMTGFALTASHLAAREGSRSKHRLLFFGINLAALGFTVGAGLREPNLTILAGLLLAATCVPMARHFLHGLRTGSSWTPLSPFFFGLSLLGLFGSLVLGELLAGSWYPTWHGIIRLGHLHAGLLLFLTLAGVGTIQLTLPLLLNRTLHSQALGQAVLLLLPACAAGLLTGFLLSSIHIQLVAGGGLLVTLALCCLNLLRTWSQAGQPGSAATDHLLTALCFLLIMTCIGMALGINILWTPPALPYGTLHLVAYTHTAFLGFFLQAVVGGLSSALPPLLAAQRVSHQKKRGAYRDVVGQVINRWRAVQVATVSFGALGLVLVASLTWNLPLSSPWIQASTWGSLGLLLLHLTMVTVTITQALNTEPGHERASTNDSTHSGTR</sequence>
<dbReference type="EMBL" id="CAJNBJ010000001">
    <property type="protein sequence ID" value="CAE6688791.1"/>
    <property type="molecule type" value="Genomic_DNA"/>
</dbReference>
<feature type="transmembrane region" description="Helical" evidence="1">
    <location>
        <begin position="276"/>
        <end position="295"/>
    </location>
</feature>
<feature type="transmembrane region" description="Helical" evidence="1">
    <location>
        <begin position="106"/>
        <end position="125"/>
    </location>
</feature>
<accession>A0ABM8QBW6</accession>
<feature type="transmembrane region" description="Helical" evidence="1">
    <location>
        <begin position="365"/>
        <end position="385"/>
    </location>
</feature>
<feature type="transmembrane region" description="Helical" evidence="1">
    <location>
        <begin position="46"/>
        <end position="70"/>
    </location>
</feature>
<dbReference type="Proteomes" id="UP000675880">
    <property type="component" value="Unassembled WGS sequence"/>
</dbReference>
<protein>
    <recommendedName>
        <fullName evidence="4">Cbb3-type cytochrome c oxidase subunit I</fullName>
    </recommendedName>
</protein>
<keyword evidence="1" id="KW-0472">Membrane</keyword>
<proteinExistence type="predicted"/>
<feature type="transmembrane region" description="Helical" evidence="1">
    <location>
        <begin position="82"/>
        <end position="100"/>
    </location>
</feature>
<keyword evidence="3" id="KW-1185">Reference proteome</keyword>
<gene>
    <name evidence="2" type="ORF">NSPZN2_10110</name>
</gene>
<feature type="transmembrane region" description="Helical" evidence="1">
    <location>
        <begin position="237"/>
        <end position="255"/>
    </location>
</feature>
<feature type="transmembrane region" description="Helical" evidence="1">
    <location>
        <begin position="137"/>
        <end position="156"/>
    </location>
</feature>
<evidence type="ECO:0000313" key="3">
    <source>
        <dbReference type="Proteomes" id="UP000675880"/>
    </source>
</evidence>
<dbReference type="RefSeq" id="WP_213040056.1">
    <property type="nucleotide sequence ID" value="NZ_CAJNBJ010000001.1"/>
</dbReference>
<organism evidence="2 3">
    <name type="scientific">Nitrospira defluvii</name>
    <dbReference type="NCBI Taxonomy" id="330214"/>
    <lineage>
        <taxon>Bacteria</taxon>
        <taxon>Pseudomonadati</taxon>
        <taxon>Nitrospirota</taxon>
        <taxon>Nitrospiria</taxon>
        <taxon>Nitrospirales</taxon>
        <taxon>Nitrospiraceae</taxon>
        <taxon>Nitrospira</taxon>
    </lineage>
</organism>
<feature type="transmembrane region" description="Helical" evidence="1">
    <location>
        <begin position="176"/>
        <end position="200"/>
    </location>
</feature>
<evidence type="ECO:0000313" key="2">
    <source>
        <dbReference type="EMBL" id="CAE6688791.1"/>
    </source>
</evidence>
<reference evidence="2 3" key="1">
    <citation type="submission" date="2021-02" db="EMBL/GenBank/DDBJ databases">
        <authorList>
            <person name="Han P."/>
        </authorList>
    </citation>
    <scope>NUCLEOTIDE SEQUENCE [LARGE SCALE GENOMIC DNA]</scope>
    <source>
        <strain evidence="2">Candidatus Nitrospira sp. ZN2</strain>
    </source>
</reference>
<name>A0ABM8QBW6_9BACT</name>
<feature type="transmembrane region" description="Helical" evidence="1">
    <location>
        <begin position="397"/>
        <end position="418"/>
    </location>
</feature>
<evidence type="ECO:0000256" key="1">
    <source>
        <dbReference type="SAM" id="Phobius"/>
    </source>
</evidence>
<keyword evidence="1" id="KW-0812">Transmembrane</keyword>
<keyword evidence="1" id="KW-1133">Transmembrane helix</keyword>
<feature type="transmembrane region" description="Helical" evidence="1">
    <location>
        <begin position="212"/>
        <end position="231"/>
    </location>
</feature>
<evidence type="ECO:0008006" key="4">
    <source>
        <dbReference type="Google" id="ProtNLM"/>
    </source>
</evidence>
<feature type="transmembrane region" description="Helical" evidence="1">
    <location>
        <begin position="315"/>
        <end position="336"/>
    </location>
</feature>
<comment type="caution">
    <text evidence="2">The sequence shown here is derived from an EMBL/GenBank/DDBJ whole genome shotgun (WGS) entry which is preliminary data.</text>
</comment>